<gene>
    <name evidence="2" type="ORF">CEXT_656711</name>
</gene>
<keyword evidence="3" id="KW-1185">Reference proteome</keyword>
<comment type="caution">
    <text evidence="2">The sequence shown here is derived from an EMBL/GenBank/DDBJ whole genome shotgun (WGS) entry which is preliminary data.</text>
</comment>
<accession>A0AAV4XAP6</accession>
<sequence length="114" mass="12683">MALAERTLNLVSVATGSRFQDNTSSSKKDKQEASDLGIRLANRRLNKRALSSREPFRKSEKRHCTCARVVKVGKGPVEGACQRARGALTSSERGLHCMEGFHAVERVLQNRFLL</sequence>
<evidence type="ECO:0000256" key="1">
    <source>
        <dbReference type="SAM" id="MobiDB-lite"/>
    </source>
</evidence>
<reference evidence="2 3" key="1">
    <citation type="submission" date="2021-06" db="EMBL/GenBank/DDBJ databases">
        <title>Caerostris extrusa draft genome.</title>
        <authorList>
            <person name="Kono N."/>
            <person name="Arakawa K."/>
        </authorList>
    </citation>
    <scope>NUCLEOTIDE SEQUENCE [LARGE SCALE GENOMIC DNA]</scope>
</reference>
<evidence type="ECO:0000313" key="3">
    <source>
        <dbReference type="Proteomes" id="UP001054945"/>
    </source>
</evidence>
<evidence type="ECO:0000313" key="2">
    <source>
        <dbReference type="EMBL" id="GIY92227.1"/>
    </source>
</evidence>
<protein>
    <submittedName>
        <fullName evidence="2">Uncharacterized protein</fullName>
    </submittedName>
</protein>
<name>A0AAV4XAP6_CAEEX</name>
<dbReference type="EMBL" id="BPLR01000115">
    <property type="protein sequence ID" value="GIY92227.1"/>
    <property type="molecule type" value="Genomic_DNA"/>
</dbReference>
<dbReference type="AlphaFoldDB" id="A0AAV4XAP6"/>
<organism evidence="2 3">
    <name type="scientific">Caerostris extrusa</name>
    <name type="common">Bark spider</name>
    <name type="synonym">Caerostris bankana</name>
    <dbReference type="NCBI Taxonomy" id="172846"/>
    <lineage>
        <taxon>Eukaryota</taxon>
        <taxon>Metazoa</taxon>
        <taxon>Ecdysozoa</taxon>
        <taxon>Arthropoda</taxon>
        <taxon>Chelicerata</taxon>
        <taxon>Arachnida</taxon>
        <taxon>Araneae</taxon>
        <taxon>Araneomorphae</taxon>
        <taxon>Entelegynae</taxon>
        <taxon>Araneoidea</taxon>
        <taxon>Araneidae</taxon>
        <taxon>Caerostris</taxon>
    </lineage>
</organism>
<feature type="region of interest" description="Disordered" evidence="1">
    <location>
        <begin position="18"/>
        <end position="38"/>
    </location>
</feature>
<dbReference type="Proteomes" id="UP001054945">
    <property type="component" value="Unassembled WGS sequence"/>
</dbReference>
<proteinExistence type="predicted"/>